<dbReference type="InterPro" id="IPR018060">
    <property type="entry name" value="HTH_AraC"/>
</dbReference>
<dbReference type="PANTHER" id="PTHR43280">
    <property type="entry name" value="ARAC-FAMILY TRANSCRIPTIONAL REGULATOR"/>
    <property type="match status" value="1"/>
</dbReference>
<dbReference type="InterPro" id="IPR018062">
    <property type="entry name" value="HTH_AraC-typ_CS"/>
</dbReference>
<evidence type="ECO:0000256" key="2">
    <source>
        <dbReference type="ARBA" id="ARBA00023125"/>
    </source>
</evidence>
<sequence>MQEKVFGLERCLELDRRELSACAEKGNLRCYTCHAGLKEAIAPVLVDGAVAGFVMLGQFRDSDRIPAAVLQAVPPELHEKVKAEFLALPEIPPEELANLLGLFQMLVDYITAQELVALSGDRLFERVERYLEKHLAEPVTIAEAARHAGQSISSLSHKIKARYGVSFKNMLIEKRLRYAEKLLRANPELSIAEIAQRSGFADRFYFSRLYRKYRGCSPSAYRDGDAAIR</sequence>
<comment type="caution">
    <text evidence="5">The sequence shown here is derived from an EMBL/GenBank/DDBJ whole genome shotgun (WGS) entry which is preliminary data.</text>
</comment>
<reference evidence="5" key="1">
    <citation type="submission" date="2019-08" db="EMBL/GenBank/DDBJ databases">
        <authorList>
            <person name="Kucharzyk K."/>
            <person name="Murdoch R.W."/>
            <person name="Higgins S."/>
            <person name="Loffler F."/>
        </authorList>
    </citation>
    <scope>NUCLEOTIDE SEQUENCE</scope>
</reference>
<evidence type="ECO:0000259" key="4">
    <source>
        <dbReference type="PROSITE" id="PS01124"/>
    </source>
</evidence>
<evidence type="ECO:0000256" key="3">
    <source>
        <dbReference type="ARBA" id="ARBA00023163"/>
    </source>
</evidence>
<dbReference type="EMBL" id="VSSQ01018620">
    <property type="protein sequence ID" value="MPM61964.1"/>
    <property type="molecule type" value="Genomic_DNA"/>
</dbReference>
<dbReference type="Pfam" id="PF12833">
    <property type="entry name" value="HTH_18"/>
    <property type="match status" value="1"/>
</dbReference>
<proteinExistence type="predicted"/>
<dbReference type="Pfam" id="PF10114">
    <property type="entry name" value="PocR"/>
    <property type="match status" value="1"/>
</dbReference>
<evidence type="ECO:0000313" key="5">
    <source>
        <dbReference type="EMBL" id="MPM61964.1"/>
    </source>
</evidence>
<evidence type="ECO:0000256" key="1">
    <source>
        <dbReference type="ARBA" id="ARBA00023015"/>
    </source>
</evidence>
<dbReference type="InterPro" id="IPR018771">
    <property type="entry name" value="PocR_dom"/>
</dbReference>
<gene>
    <name evidence="5" type="primary">rhaR_102</name>
    <name evidence="5" type="ORF">SDC9_108828</name>
</gene>
<keyword evidence="1" id="KW-0805">Transcription regulation</keyword>
<dbReference type="Gene3D" id="1.10.10.60">
    <property type="entry name" value="Homeodomain-like"/>
    <property type="match status" value="1"/>
</dbReference>
<dbReference type="PRINTS" id="PR00032">
    <property type="entry name" value="HTHARAC"/>
</dbReference>
<dbReference type="SUPFAM" id="SSF46689">
    <property type="entry name" value="Homeodomain-like"/>
    <property type="match status" value="2"/>
</dbReference>
<feature type="domain" description="HTH araC/xylS-type" evidence="4">
    <location>
        <begin position="125"/>
        <end position="224"/>
    </location>
</feature>
<name>A0A645BJN1_9ZZZZ</name>
<keyword evidence="3" id="KW-0804">Transcription</keyword>
<dbReference type="InterPro" id="IPR009057">
    <property type="entry name" value="Homeodomain-like_sf"/>
</dbReference>
<dbReference type="SMART" id="SM00342">
    <property type="entry name" value="HTH_ARAC"/>
    <property type="match status" value="1"/>
</dbReference>
<dbReference type="GO" id="GO:0043565">
    <property type="term" value="F:sequence-specific DNA binding"/>
    <property type="evidence" value="ECO:0007669"/>
    <property type="project" value="InterPro"/>
</dbReference>
<dbReference type="InterPro" id="IPR020449">
    <property type="entry name" value="Tscrpt_reg_AraC-type_HTH"/>
</dbReference>
<dbReference type="AlphaFoldDB" id="A0A645BJN1"/>
<dbReference type="PANTHER" id="PTHR43280:SF2">
    <property type="entry name" value="HTH-TYPE TRANSCRIPTIONAL REGULATOR EXSA"/>
    <property type="match status" value="1"/>
</dbReference>
<keyword evidence="2" id="KW-0238">DNA-binding</keyword>
<dbReference type="PROSITE" id="PS01124">
    <property type="entry name" value="HTH_ARAC_FAMILY_2"/>
    <property type="match status" value="1"/>
</dbReference>
<dbReference type="GO" id="GO:0003700">
    <property type="term" value="F:DNA-binding transcription factor activity"/>
    <property type="evidence" value="ECO:0007669"/>
    <property type="project" value="InterPro"/>
</dbReference>
<protein>
    <submittedName>
        <fullName evidence="5">HTH-type transcriptional activator RhaR</fullName>
    </submittedName>
</protein>
<accession>A0A645BJN1</accession>
<organism evidence="5">
    <name type="scientific">bioreactor metagenome</name>
    <dbReference type="NCBI Taxonomy" id="1076179"/>
    <lineage>
        <taxon>unclassified sequences</taxon>
        <taxon>metagenomes</taxon>
        <taxon>ecological metagenomes</taxon>
    </lineage>
</organism>
<dbReference type="PROSITE" id="PS00041">
    <property type="entry name" value="HTH_ARAC_FAMILY_1"/>
    <property type="match status" value="1"/>
</dbReference>